<organism evidence="2 3">
    <name type="scientific">Ralstonia pickettii</name>
    <name type="common">Burkholderia pickettii</name>
    <dbReference type="NCBI Taxonomy" id="329"/>
    <lineage>
        <taxon>Bacteria</taxon>
        <taxon>Pseudomonadati</taxon>
        <taxon>Pseudomonadota</taxon>
        <taxon>Betaproteobacteria</taxon>
        <taxon>Burkholderiales</taxon>
        <taxon>Burkholderiaceae</taxon>
        <taxon>Ralstonia</taxon>
    </lineage>
</organism>
<proteinExistence type="predicted"/>
<gene>
    <name evidence="2" type="ORF">GJQ57_14335</name>
</gene>
<evidence type="ECO:0008006" key="4">
    <source>
        <dbReference type="Google" id="ProtNLM"/>
    </source>
</evidence>
<dbReference type="Proteomes" id="UP000441032">
    <property type="component" value="Unassembled WGS sequence"/>
</dbReference>
<feature type="signal peptide" evidence="1">
    <location>
        <begin position="1"/>
        <end position="25"/>
    </location>
</feature>
<dbReference type="Pfam" id="PF19135">
    <property type="entry name" value="DUF5818"/>
    <property type="match status" value="1"/>
</dbReference>
<dbReference type="RefSeq" id="WP_154207274.1">
    <property type="nucleotide sequence ID" value="NZ_WJYN01000005.1"/>
</dbReference>
<dbReference type="InterPro" id="IPR043856">
    <property type="entry name" value="DUF5818"/>
</dbReference>
<dbReference type="AlphaFoldDB" id="A0A7X2HNJ7"/>
<dbReference type="EMBL" id="WJYN01000005">
    <property type="protein sequence ID" value="MRS99823.1"/>
    <property type="molecule type" value="Genomic_DNA"/>
</dbReference>
<evidence type="ECO:0000313" key="3">
    <source>
        <dbReference type="Proteomes" id="UP000441032"/>
    </source>
</evidence>
<name>A0A7X2HNJ7_RALPI</name>
<evidence type="ECO:0000313" key="2">
    <source>
        <dbReference type="EMBL" id="MRS99823.1"/>
    </source>
</evidence>
<accession>A0A7X2HNJ7</accession>
<comment type="caution">
    <text evidence="2">The sequence shown here is derived from an EMBL/GenBank/DDBJ whole genome shotgun (WGS) entry which is preliminary data.</text>
</comment>
<reference evidence="2 3" key="1">
    <citation type="submission" date="2019-11" db="EMBL/GenBank/DDBJ databases">
        <title>Phenotypic characterization of an OXA-22 and OXA-60 co-producing Ralstonia pickettii clinical strain.</title>
        <authorList>
            <person name="He F."/>
        </authorList>
    </citation>
    <scope>NUCLEOTIDE SEQUENCE [LARGE SCALE GENOMIC DNA]</scope>
    <source>
        <strain evidence="2 3">PSLESD1</strain>
    </source>
</reference>
<evidence type="ECO:0000256" key="1">
    <source>
        <dbReference type="SAM" id="SignalP"/>
    </source>
</evidence>
<protein>
    <recommendedName>
        <fullName evidence="4">Lipoprotein</fullName>
    </recommendedName>
</protein>
<keyword evidence="1" id="KW-0732">Signal</keyword>
<feature type="chain" id="PRO_5030547336" description="Lipoprotein" evidence="1">
    <location>
        <begin position="26"/>
        <end position="103"/>
    </location>
</feature>
<sequence>MQFSRLFSRVLISALLAACSFTSLTSDITLQGTLSQVGNFPFNYLALRTEDGALWKLDVSDENALLPLVNQRVIVSGTPGSDTTFSALSKHMLHVRSIEQVKR</sequence>